<dbReference type="AlphaFoldDB" id="A0A7S4A564"/>
<feature type="domain" description="SAP" evidence="2">
    <location>
        <begin position="222"/>
        <end position="256"/>
    </location>
</feature>
<proteinExistence type="predicted"/>
<dbReference type="Pfam" id="PF02037">
    <property type="entry name" value="SAP"/>
    <property type="match status" value="1"/>
</dbReference>
<dbReference type="EMBL" id="HBIW01022447">
    <property type="protein sequence ID" value="CAE0703897.1"/>
    <property type="molecule type" value="Transcribed_RNA"/>
</dbReference>
<dbReference type="SMART" id="SM00513">
    <property type="entry name" value="SAP"/>
    <property type="match status" value="1"/>
</dbReference>
<organism evidence="3">
    <name type="scientific">Pelagomonas calceolata</name>
    <dbReference type="NCBI Taxonomy" id="35677"/>
    <lineage>
        <taxon>Eukaryota</taxon>
        <taxon>Sar</taxon>
        <taxon>Stramenopiles</taxon>
        <taxon>Ochrophyta</taxon>
        <taxon>Pelagophyceae</taxon>
        <taxon>Pelagomonadales</taxon>
        <taxon>Pelagomonadaceae</taxon>
        <taxon>Pelagomonas</taxon>
    </lineage>
</organism>
<feature type="compositionally biased region" description="Basic residues" evidence="1">
    <location>
        <begin position="288"/>
        <end position="305"/>
    </location>
</feature>
<feature type="region of interest" description="Disordered" evidence="1">
    <location>
        <begin position="258"/>
        <end position="316"/>
    </location>
</feature>
<feature type="region of interest" description="Disordered" evidence="1">
    <location>
        <begin position="153"/>
        <end position="212"/>
    </location>
</feature>
<evidence type="ECO:0000259" key="2">
    <source>
        <dbReference type="PROSITE" id="PS50800"/>
    </source>
</evidence>
<name>A0A7S4A564_9STRA</name>
<evidence type="ECO:0000313" key="3">
    <source>
        <dbReference type="EMBL" id="CAE0703897.1"/>
    </source>
</evidence>
<dbReference type="Gene3D" id="1.10.720.30">
    <property type="entry name" value="SAP domain"/>
    <property type="match status" value="1"/>
</dbReference>
<reference evidence="3" key="1">
    <citation type="submission" date="2021-01" db="EMBL/GenBank/DDBJ databases">
        <authorList>
            <person name="Corre E."/>
            <person name="Pelletier E."/>
            <person name="Niang G."/>
            <person name="Scheremetjew M."/>
            <person name="Finn R."/>
            <person name="Kale V."/>
            <person name="Holt S."/>
            <person name="Cochrane G."/>
            <person name="Meng A."/>
            <person name="Brown T."/>
            <person name="Cohen L."/>
        </authorList>
    </citation>
    <scope>NUCLEOTIDE SEQUENCE</scope>
    <source>
        <strain evidence="3">CCMP1756</strain>
    </source>
</reference>
<dbReference type="PROSITE" id="PS50800">
    <property type="entry name" value="SAP"/>
    <property type="match status" value="1"/>
</dbReference>
<dbReference type="SUPFAM" id="SSF68906">
    <property type="entry name" value="SAP domain"/>
    <property type="match status" value="1"/>
</dbReference>
<dbReference type="InterPro" id="IPR003034">
    <property type="entry name" value="SAP_dom"/>
</dbReference>
<accession>A0A7S4A564</accession>
<protein>
    <recommendedName>
        <fullName evidence="2">SAP domain-containing protein</fullName>
    </recommendedName>
</protein>
<dbReference type="InterPro" id="IPR036361">
    <property type="entry name" value="SAP_dom_sf"/>
</dbReference>
<gene>
    <name evidence="3" type="ORF">PCAL00307_LOCUS19345</name>
</gene>
<sequence>MLSVVVAAWGGWLSFQALKARKARDDVEAEDAAVRKVLRFWACYAFLLAYDAYGCLTWVPGHSLARAAAVGFVFLLPPAWGATEVAFFVGLLPTAHASWAVAHGAVFSVLAVAHDLAAECARPGLFSPKGRAPKTPLKTPPARDARRRIAELLRDSDDSDDEEPASCVAEPGTPRVRPTPRDPCESLDSVASAPSSPGLLRGWSREVSSDDDFDADAATRAAKKLRVAELRAALEAAGADSKGLKPALVERLVGVRRRAASGPTLSPVAFSETDDDPPPRASPAKRVWGLRRRFSPRKLRTRRPRAAALSPGEPSQ</sequence>
<evidence type="ECO:0000256" key="1">
    <source>
        <dbReference type="SAM" id="MobiDB-lite"/>
    </source>
</evidence>